<dbReference type="SUPFAM" id="SSF109998">
    <property type="entry name" value="Triger factor/SurA peptide-binding domain-like"/>
    <property type="match status" value="1"/>
</dbReference>
<evidence type="ECO:0000313" key="5">
    <source>
        <dbReference type="Proteomes" id="UP000886743"/>
    </source>
</evidence>
<feature type="domain" description="PpiC" evidence="3">
    <location>
        <begin position="192"/>
        <end position="296"/>
    </location>
</feature>
<evidence type="ECO:0000256" key="2">
    <source>
        <dbReference type="SAM" id="SignalP"/>
    </source>
</evidence>
<dbReference type="SUPFAM" id="SSF54534">
    <property type="entry name" value="FKBP-like"/>
    <property type="match status" value="1"/>
</dbReference>
<dbReference type="InterPro" id="IPR050245">
    <property type="entry name" value="PrsA_foldase"/>
</dbReference>
<protein>
    <submittedName>
        <fullName evidence="4">Peptidylprolyl isomerase</fullName>
    </submittedName>
</protein>
<dbReference type="EMBL" id="DVOF01000009">
    <property type="protein sequence ID" value="HIV02012.1"/>
    <property type="molecule type" value="Genomic_DNA"/>
</dbReference>
<dbReference type="Pfam" id="PF00639">
    <property type="entry name" value="Rotamase"/>
    <property type="match status" value="1"/>
</dbReference>
<evidence type="ECO:0000313" key="4">
    <source>
        <dbReference type="EMBL" id="HIV02012.1"/>
    </source>
</evidence>
<feature type="chain" id="PRO_5038789160" evidence="2">
    <location>
        <begin position="22"/>
        <end position="346"/>
    </location>
</feature>
<reference evidence="4" key="2">
    <citation type="journal article" date="2021" name="PeerJ">
        <title>Extensive microbial diversity within the chicken gut microbiome revealed by metagenomics and culture.</title>
        <authorList>
            <person name="Gilroy R."/>
            <person name="Ravi A."/>
            <person name="Getino M."/>
            <person name="Pursley I."/>
            <person name="Horton D.L."/>
            <person name="Alikhan N.F."/>
            <person name="Baker D."/>
            <person name="Gharbi K."/>
            <person name="Hall N."/>
            <person name="Watson M."/>
            <person name="Adriaenssens E.M."/>
            <person name="Foster-Nyarko E."/>
            <person name="Jarju S."/>
            <person name="Secka A."/>
            <person name="Antonio M."/>
            <person name="Oren A."/>
            <person name="Chaudhuri R.R."/>
            <person name="La Ragione R."/>
            <person name="Hildebrand F."/>
            <person name="Pallen M.J."/>
        </authorList>
    </citation>
    <scope>NUCLEOTIDE SEQUENCE</scope>
    <source>
        <strain evidence="4">4920</strain>
    </source>
</reference>
<accession>A0A9D1NF70</accession>
<dbReference type="PROSITE" id="PS50198">
    <property type="entry name" value="PPIC_PPIASE_2"/>
    <property type="match status" value="1"/>
</dbReference>
<dbReference type="PROSITE" id="PS51257">
    <property type="entry name" value="PROKAR_LIPOPROTEIN"/>
    <property type="match status" value="1"/>
</dbReference>
<keyword evidence="2" id="KW-0732">Signal</keyword>
<sequence>MKGKKMIAWIGALVLCVGVFAGCSMENTQEVFSVNGEAVGRGEFTFFLENMKALIAQESDLDTTDESVWDTAEIDNKKAIDVAKDKAVEDVVSLLVQVQKAKEEGLTLTEDDQKEINKQKNTFVQQYGGQNSFNEQLKSWQISEDTFDEILQDYKYASKLQEKYMAEDEKINNITDEEIQAKYDSEHEAALREQIFVKHILIMPKQATDTEAAVTDEQAQAKAQEILDRINAGEDFDTLMREYSDDVESSFEGYSFTHNDGQFIQEFDDAAYALAVNEVSGIVKTDKGYHIIKRLPLENDEFPALDTVRDTVIEIIKSERYQTMVAEEWVPAATVVTQEEVFNSIK</sequence>
<gene>
    <name evidence="4" type="ORF">IAC74_00450</name>
</gene>
<dbReference type="GO" id="GO:0003755">
    <property type="term" value="F:peptidyl-prolyl cis-trans isomerase activity"/>
    <property type="evidence" value="ECO:0007669"/>
    <property type="project" value="UniProtKB-KW"/>
</dbReference>
<dbReference type="Proteomes" id="UP000886743">
    <property type="component" value="Unassembled WGS sequence"/>
</dbReference>
<comment type="caution">
    <text evidence="4">The sequence shown here is derived from an EMBL/GenBank/DDBJ whole genome shotgun (WGS) entry which is preliminary data.</text>
</comment>
<organism evidence="4 5">
    <name type="scientific">Candidatus Aphodoplasma excrementigallinarum</name>
    <dbReference type="NCBI Taxonomy" id="2840673"/>
    <lineage>
        <taxon>Bacteria</taxon>
        <taxon>Bacillati</taxon>
        <taxon>Bacillota</taxon>
        <taxon>Clostridia</taxon>
        <taxon>Eubacteriales</taxon>
        <taxon>Candidatus Aphodoplasma</taxon>
    </lineage>
</organism>
<dbReference type="InterPro" id="IPR000297">
    <property type="entry name" value="PPIase_PpiC"/>
</dbReference>
<name>A0A9D1NF70_9FIRM</name>
<dbReference type="InterPro" id="IPR046357">
    <property type="entry name" value="PPIase_dom_sf"/>
</dbReference>
<dbReference type="PANTHER" id="PTHR47245">
    <property type="entry name" value="PEPTIDYLPROLYL ISOMERASE"/>
    <property type="match status" value="1"/>
</dbReference>
<evidence type="ECO:0000259" key="3">
    <source>
        <dbReference type="PROSITE" id="PS50198"/>
    </source>
</evidence>
<keyword evidence="1 4" id="KW-0413">Isomerase</keyword>
<dbReference type="AlphaFoldDB" id="A0A9D1NF70"/>
<dbReference type="PANTHER" id="PTHR47245:SF2">
    <property type="entry name" value="PEPTIDYL-PROLYL CIS-TRANS ISOMERASE HP_0175-RELATED"/>
    <property type="match status" value="1"/>
</dbReference>
<evidence type="ECO:0000256" key="1">
    <source>
        <dbReference type="PROSITE-ProRule" id="PRU00278"/>
    </source>
</evidence>
<proteinExistence type="predicted"/>
<dbReference type="Gene3D" id="3.10.50.40">
    <property type="match status" value="1"/>
</dbReference>
<dbReference type="InterPro" id="IPR027304">
    <property type="entry name" value="Trigger_fact/SurA_dom_sf"/>
</dbReference>
<reference evidence="4" key="1">
    <citation type="submission" date="2020-10" db="EMBL/GenBank/DDBJ databases">
        <authorList>
            <person name="Gilroy R."/>
        </authorList>
    </citation>
    <scope>NUCLEOTIDE SEQUENCE</scope>
    <source>
        <strain evidence="4">4920</strain>
    </source>
</reference>
<keyword evidence="1" id="KW-0697">Rotamase</keyword>
<feature type="signal peptide" evidence="2">
    <location>
        <begin position="1"/>
        <end position="21"/>
    </location>
</feature>